<evidence type="ECO:0000313" key="8">
    <source>
        <dbReference type="Proteomes" id="UP001498398"/>
    </source>
</evidence>
<evidence type="ECO:0000313" key="7">
    <source>
        <dbReference type="EMBL" id="KAK7438610.1"/>
    </source>
</evidence>
<dbReference type="Pfam" id="PF02668">
    <property type="entry name" value="TauD"/>
    <property type="match status" value="1"/>
</dbReference>
<sequence length="221" mass="24035">MAVAPTTLGSLNAFPSRDETTHIGTCFPDKSVQLSKILRASNSDELIKDLAILTSNRCVVWFRDQDITIEEQRELGRCMGELSGKPKTSTLHKHPVSENAPELGGDISVISSLSGISRVGVRTDTRASNGWHADITFEPVPSDYAILKMHTLPPVGGDTLWASGYEAYDRLSPAFQKFLEGLTAVHDGNFFVDYAKAQGLEIQDNRGSPENTGTTNLTAVQ</sequence>
<keyword evidence="4" id="KW-0560">Oxidoreductase</keyword>
<keyword evidence="3" id="KW-0223">Dioxygenase</keyword>
<dbReference type="PANTHER" id="PTHR30468">
    <property type="entry name" value="ALPHA-KETOGLUTARATE-DEPENDENT SULFONATE DIOXYGENASE"/>
    <property type="match status" value="1"/>
</dbReference>
<dbReference type="EMBL" id="JBANRG010000078">
    <property type="protein sequence ID" value="KAK7438610.1"/>
    <property type="molecule type" value="Genomic_DNA"/>
</dbReference>
<keyword evidence="2" id="KW-0479">Metal-binding</keyword>
<keyword evidence="8" id="KW-1185">Reference proteome</keyword>
<evidence type="ECO:0000256" key="2">
    <source>
        <dbReference type="ARBA" id="ARBA00022723"/>
    </source>
</evidence>
<dbReference type="Gene3D" id="3.60.130.10">
    <property type="entry name" value="Clavaminate synthase-like"/>
    <property type="match status" value="1"/>
</dbReference>
<dbReference type="Proteomes" id="UP001498398">
    <property type="component" value="Unassembled WGS sequence"/>
</dbReference>
<evidence type="ECO:0000256" key="3">
    <source>
        <dbReference type="ARBA" id="ARBA00022964"/>
    </source>
</evidence>
<evidence type="ECO:0000259" key="6">
    <source>
        <dbReference type="Pfam" id="PF02668"/>
    </source>
</evidence>
<feature type="domain" description="TauD/TfdA-like" evidence="6">
    <location>
        <begin position="32"/>
        <end position="193"/>
    </location>
</feature>
<keyword evidence="5" id="KW-0408">Iron</keyword>
<gene>
    <name evidence="7" type="ORF">VKT23_017944</name>
</gene>
<dbReference type="InterPro" id="IPR051323">
    <property type="entry name" value="AtsK-like"/>
</dbReference>
<proteinExistence type="inferred from homology"/>
<organism evidence="7 8">
    <name type="scientific">Marasmiellus scandens</name>
    <dbReference type="NCBI Taxonomy" id="2682957"/>
    <lineage>
        <taxon>Eukaryota</taxon>
        <taxon>Fungi</taxon>
        <taxon>Dikarya</taxon>
        <taxon>Basidiomycota</taxon>
        <taxon>Agaricomycotina</taxon>
        <taxon>Agaricomycetes</taxon>
        <taxon>Agaricomycetidae</taxon>
        <taxon>Agaricales</taxon>
        <taxon>Marasmiineae</taxon>
        <taxon>Omphalotaceae</taxon>
        <taxon>Marasmiellus</taxon>
    </lineage>
</organism>
<reference evidence="7 8" key="1">
    <citation type="submission" date="2024-01" db="EMBL/GenBank/DDBJ databases">
        <title>A draft genome for the cacao thread blight pathogen Marasmiellus scandens.</title>
        <authorList>
            <person name="Baruah I.K."/>
            <person name="Leung J."/>
            <person name="Bukari Y."/>
            <person name="Amoako-Attah I."/>
            <person name="Meinhardt L.W."/>
            <person name="Bailey B.A."/>
            <person name="Cohen S.P."/>
        </authorList>
    </citation>
    <scope>NUCLEOTIDE SEQUENCE [LARGE SCALE GENOMIC DNA]</scope>
    <source>
        <strain evidence="7 8">GH-19</strain>
    </source>
</reference>
<evidence type="ECO:0000256" key="5">
    <source>
        <dbReference type="ARBA" id="ARBA00023004"/>
    </source>
</evidence>
<dbReference type="InterPro" id="IPR042098">
    <property type="entry name" value="TauD-like_sf"/>
</dbReference>
<dbReference type="PANTHER" id="PTHR30468:SF10">
    <property type="entry name" value="TAUD_TFDA-LIKE DOMAIN-CONTAINING PROTEIN"/>
    <property type="match status" value="1"/>
</dbReference>
<comment type="caution">
    <text evidence="7">The sequence shown here is derived from an EMBL/GenBank/DDBJ whole genome shotgun (WGS) entry which is preliminary data.</text>
</comment>
<dbReference type="SUPFAM" id="SSF51197">
    <property type="entry name" value="Clavaminate synthase-like"/>
    <property type="match status" value="1"/>
</dbReference>
<evidence type="ECO:0000256" key="4">
    <source>
        <dbReference type="ARBA" id="ARBA00023002"/>
    </source>
</evidence>
<evidence type="ECO:0000256" key="1">
    <source>
        <dbReference type="ARBA" id="ARBA00005896"/>
    </source>
</evidence>
<protein>
    <recommendedName>
        <fullName evidence="6">TauD/TfdA-like domain-containing protein</fullName>
    </recommendedName>
</protein>
<accession>A0ABR1IUQ4</accession>
<comment type="similarity">
    <text evidence="1">Belongs to the TfdA dioxygenase family.</text>
</comment>
<name>A0ABR1IUQ4_9AGAR</name>
<dbReference type="InterPro" id="IPR003819">
    <property type="entry name" value="TauD/TfdA-like"/>
</dbReference>